<sequence>MAFPYFCSEAWALRAISSASNSSGVLLSTRFIAQYAWPEGGLQYVPDWVYTSQEVYDREMDLIFHGDTWNFVALEAEVPNPGDYKRSYVGATPVIVSRAEDNTLHVFENRCAHRGAEFCRTPMGNTNEFVCPYHQWSYTLKGDLQGIPFRRGVNKEGGMPKDFRPQDHGLRKLHVTTLNGVVFASYSDKVEPIEEYLTPEILEDFRVIFPGKKLKILGYYRNELPCNWKMYHENLKDPYHATLLHSFLVVFGLLVAGNKSLMLSDSVLGRHGYMASAKSDDLYAEVNADTKKEMRSFHDGMRLRDERFLEFIKEFDSPWSVTMQTIWPNLIVQREMNTLGVRQIIPNGPNSQIMQWTMFGYEEDTEEMTRHRLRQGNLMGPSGFLGLEDNEAMKFVQEGVRRSSTDLNVLKLDGDRIGTSPSLISEASIRAMYQYYRSVMGF</sequence>
<dbReference type="InterPro" id="IPR015881">
    <property type="entry name" value="ARHD_Rieske_2Fe_2S"/>
</dbReference>
<dbReference type="InterPro" id="IPR043264">
    <property type="entry name" value="AhdA1c-like_alpha_C"/>
</dbReference>
<dbReference type="CDD" id="cd08880">
    <property type="entry name" value="RHO_alpha_C_ahdA1c-like"/>
    <property type="match status" value="1"/>
</dbReference>
<evidence type="ECO:0000256" key="2">
    <source>
        <dbReference type="ARBA" id="ARBA00008751"/>
    </source>
</evidence>
<evidence type="ECO:0000256" key="4">
    <source>
        <dbReference type="ARBA" id="ARBA00022723"/>
    </source>
</evidence>
<dbReference type="InterPro" id="IPR001663">
    <property type="entry name" value="Rng_hydr_dOase-A"/>
</dbReference>
<dbReference type="InterPro" id="IPR017941">
    <property type="entry name" value="Rieske_2Fe-2S"/>
</dbReference>
<keyword evidence="3" id="KW-0001">2Fe-2S</keyword>
<keyword evidence="4" id="KW-0479">Metal-binding</keyword>
<dbReference type="EMBL" id="JACDXW010000005">
    <property type="protein sequence ID" value="MCB5364226.1"/>
    <property type="molecule type" value="Genomic_DNA"/>
</dbReference>
<accession>A0ABS8CDW7</accession>
<comment type="caution">
    <text evidence="10">The sequence shown here is derived from an EMBL/GenBank/DDBJ whole genome shotgun (WGS) entry which is preliminary data.</text>
</comment>
<dbReference type="Gene3D" id="2.102.10.10">
    <property type="entry name" value="Rieske [2Fe-2S] iron-sulphur domain"/>
    <property type="match status" value="1"/>
</dbReference>
<dbReference type="Proteomes" id="UP000776983">
    <property type="component" value="Unassembled WGS sequence"/>
</dbReference>
<evidence type="ECO:0000313" key="10">
    <source>
        <dbReference type="EMBL" id="MCB5364226.1"/>
    </source>
</evidence>
<keyword evidence="8" id="KW-0520">NAD</keyword>
<dbReference type="Pfam" id="PF00355">
    <property type="entry name" value="Rieske"/>
    <property type="match status" value="1"/>
</dbReference>
<evidence type="ECO:0000256" key="7">
    <source>
        <dbReference type="ARBA" id="ARBA00023014"/>
    </source>
</evidence>
<dbReference type="PROSITE" id="PS00570">
    <property type="entry name" value="RING_HYDROXYL_ALPHA"/>
    <property type="match status" value="1"/>
</dbReference>
<organism evidence="10 11">
    <name type="scientific">Mesopusillimonas faecipullorum</name>
    <dbReference type="NCBI Taxonomy" id="2755040"/>
    <lineage>
        <taxon>Bacteria</taxon>
        <taxon>Pseudomonadati</taxon>
        <taxon>Pseudomonadota</taxon>
        <taxon>Betaproteobacteria</taxon>
        <taxon>Burkholderiales</taxon>
        <taxon>Alcaligenaceae</taxon>
        <taxon>Mesopusillimonas</taxon>
    </lineage>
</organism>
<comment type="similarity">
    <text evidence="2">Belongs to the bacterial ring-hydroxylating dioxygenase alpha subunit family.</text>
</comment>
<comment type="cofactor">
    <cofactor evidence="1">
        <name>Fe cation</name>
        <dbReference type="ChEBI" id="CHEBI:24875"/>
    </cofactor>
</comment>
<evidence type="ECO:0000256" key="3">
    <source>
        <dbReference type="ARBA" id="ARBA00022714"/>
    </source>
</evidence>
<dbReference type="Pfam" id="PF00848">
    <property type="entry name" value="Ring_hydroxyl_A"/>
    <property type="match status" value="1"/>
</dbReference>
<dbReference type="InterPro" id="IPR015879">
    <property type="entry name" value="Ring_hydroxy_dOase_asu_C_dom"/>
</dbReference>
<feature type="domain" description="Rieske" evidence="9">
    <location>
        <begin position="69"/>
        <end position="184"/>
    </location>
</feature>
<keyword evidence="5" id="KW-0560">Oxidoreductase</keyword>
<gene>
    <name evidence="10" type="ORF">H0484_10755</name>
</gene>
<keyword evidence="7" id="KW-0411">Iron-sulfur</keyword>
<dbReference type="RefSeq" id="WP_226954647.1">
    <property type="nucleotide sequence ID" value="NZ_JACDXW010000005.1"/>
</dbReference>
<dbReference type="PANTHER" id="PTHR43756">
    <property type="entry name" value="CHOLINE MONOOXYGENASE, CHLOROPLASTIC"/>
    <property type="match status" value="1"/>
</dbReference>
<name>A0ABS8CDW7_9BURK</name>
<evidence type="ECO:0000256" key="6">
    <source>
        <dbReference type="ARBA" id="ARBA00023004"/>
    </source>
</evidence>
<evidence type="ECO:0000259" key="9">
    <source>
        <dbReference type="PROSITE" id="PS51296"/>
    </source>
</evidence>
<dbReference type="PANTHER" id="PTHR43756:SF5">
    <property type="entry name" value="CHOLINE MONOOXYGENASE, CHLOROPLASTIC"/>
    <property type="match status" value="1"/>
</dbReference>
<keyword evidence="11" id="KW-1185">Reference proteome</keyword>
<evidence type="ECO:0000313" key="11">
    <source>
        <dbReference type="Proteomes" id="UP000776983"/>
    </source>
</evidence>
<evidence type="ECO:0000256" key="5">
    <source>
        <dbReference type="ARBA" id="ARBA00023002"/>
    </source>
</evidence>
<dbReference type="SUPFAM" id="SSF50022">
    <property type="entry name" value="ISP domain"/>
    <property type="match status" value="1"/>
</dbReference>
<dbReference type="PROSITE" id="PS51296">
    <property type="entry name" value="RIESKE"/>
    <property type="match status" value="1"/>
</dbReference>
<evidence type="ECO:0000256" key="1">
    <source>
        <dbReference type="ARBA" id="ARBA00001962"/>
    </source>
</evidence>
<dbReference type="InterPro" id="IPR036922">
    <property type="entry name" value="Rieske_2Fe-2S_sf"/>
</dbReference>
<evidence type="ECO:0000256" key="8">
    <source>
        <dbReference type="ARBA" id="ARBA00023027"/>
    </source>
</evidence>
<proteinExistence type="inferred from homology"/>
<dbReference type="Gene3D" id="3.90.380.10">
    <property type="entry name" value="Naphthalene 1,2-dioxygenase Alpha Subunit, Chain A, domain 1"/>
    <property type="match status" value="1"/>
</dbReference>
<dbReference type="SUPFAM" id="SSF55961">
    <property type="entry name" value="Bet v1-like"/>
    <property type="match status" value="1"/>
</dbReference>
<reference evidence="10 11" key="1">
    <citation type="submission" date="2020-07" db="EMBL/GenBank/DDBJ databases">
        <title>Pusillimonas sp. nov., isolated from poultry manure in Taiwan.</title>
        <authorList>
            <person name="Lin S.-Y."/>
            <person name="Tang Y.-S."/>
            <person name="Young C.-C."/>
        </authorList>
    </citation>
    <scope>NUCLEOTIDE SEQUENCE [LARGE SCALE GENOMIC DNA]</scope>
    <source>
        <strain evidence="10 11">CC-YST705</strain>
    </source>
</reference>
<protein>
    <submittedName>
        <fullName evidence="10">Rieske 2Fe-2S domain-containing protein</fullName>
    </submittedName>
</protein>
<dbReference type="PRINTS" id="PR00090">
    <property type="entry name" value="RNGDIOXGNASE"/>
</dbReference>
<keyword evidence="6" id="KW-0408">Iron</keyword>